<evidence type="ECO:0000313" key="8">
    <source>
        <dbReference type="Proteomes" id="UP000260680"/>
    </source>
</evidence>
<evidence type="ECO:0000313" key="7">
    <source>
        <dbReference type="EMBL" id="RFZ79097.1"/>
    </source>
</evidence>
<gene>
    <name evidence="7" type="ORF">DS742_09555</name>
    <name evidence="6" type="ORF">LAD12857_33460</name>
</gene>
<dbReference type="CDD" id="cd01109">
    <property type="entry name" value="HTH_YyaN"/>
    <property type="match status" value="1"/>
</dbReference>
<proteinExistence type="predicted"/>
<dbReference type="SMART" id="SM00422">
    <property type="entry name" value="HTH_MERR"/>
    <property type="match status" value="1"/>
</dbReference>
<dbReference type="InterPro" id="IPR047057">
    <property type="entry name" value="MerR_fam"/>
</dbReference>
<reference evidence="7 8" key="1">
    <citation type="submission" date="2018-07" db="EMBL/GenBank/DDBJ databases">
        <title>New species, Clostridium PI-S10-A1B.</title>
        <authorList>
            <person name="Krishna G."/>
            <person name="Summeta K."/>
            <person name="Shikha S."/>
            <person name="Prabhu P.B."/>
            <person name="Suresh K."/>
        </authorList>
    </citation>
    <scope>NUCLEOTIDE SEQUENCE [LARGE SCALE GENOMIC DNA]</scope>
    <source>
        <strain evidence="7 8">PI-S10-A1B</strain>
    </source>
</reference>
<dbReference type="Proteomes" id="UP000260680">
    <property type="component" value="Unassembled WGS sequence"/>
</dbReference>
<dbReference type="GO" id="GO:0003677">
    <property type="term" value="F:DNA binding"/>
    <property type="evidence" value="ECO:0007669"/>
    <property type="project" value="UniProtKB-KW"/>
</dbReference>
<evidence type="ECO:0000313" key="9">
    <source>
        <dbReference type="Proteomes" id="UP001419084"/>
    </source>
</evidence>
<keyword evidence="2" id="KW-0805">Transcription regulation</keyword>
<sequence length="118" mass="14327">MTIGKLSEKTGISTYTLRYYEKKGLIKVSRDAAGRRVFDEADVEWIRFIQRLKDTGMLLRDIKRYSKLRYQGDSTIEERMKILEEHRKYVSAEQEKWENNMKHLNEKIKIYRKMIDFK</sequence>
<dbReference type="Proteomes" id="UP001419084">
    <property type="component" value="Unassembled WGS sequence"/>
</dbReference>
<dbReference type="GO" id="GO:0003700">
    <property type="term" value="F:DNA-binding transcription factor activity"/>
    <property type="evidence" value="ECO:0007669"/>
    <property type="project" value="InterPro"/>
</dbReference>
<dbReference type="RefSeq" id="WP_117416777.1">
    <property type="nucleotide sequence ID" value="NZ_BRPJ01000073.1"/>
</dbReference>
<evidence type="ECO:0000256" key="1">
    <source>
        <dbReference type="ARBA" id="ARBA00022491"/>
    </source>
</evidence>
<dbReference type="Gene3D" id="1.10.1660.10">
    <property type="match status" value="1"/>
</dbReference>
<dbReference type="PANTHER" id="PTHR30204">
    <property type="entry name" value="REDOX-CYCLING DRUG-SENSING TRANSCRIPTIONAL ACTIVATOR SOXR"/>
    <property type="match status" value="1"/>
</dbReference>
<evidence type="ECO:0000256" key="3">
    <source>
        <dbReference type="ARBA" id="ARBA00023125"/>
    </source>
</evidence>
<dbReference type="PRINTS" id="PR00040">
    <property type="entry name" value="HTHMERR"/>
</dbReference>
<dbReference type="PROSITE" id="PS50937">
    <property type="entry name" value="HTH_MERR_2"/>
    <property type="match status" value="1"/>
</dbReference>
<feature type="domain" description="HTH merR-type" evidence="5">
    <location>
        <begin position="1"/>
        <end position="68"/>
    </location>
</feature>
<dbReference type="PANTHER" id="PTHR30204:SF69">
    <property type="entry name" value="MERR-FAMILY TRANSCRIPTIONAL REGULATOR"/>
    <property type="match status" value="1"/>
</dbReference>
<evidence type="ECO:0000256" key="4">
    <source>
        <dbReference type="ARBA" id="ARBA00023163"/>
    </source>
</evidence>
<evidence type="ECO:0000313" key="6">
    <source>
        <dbReference type="EMBL" id="GLB31423.1"/>
    </source>
</evidence>
<dbReference type="PROSITE" id="PS00552">
    <property type="entry name" value="HTH_MERR_1"/>
    <property type="match status" value="1"/>
</dbReference>
<dbReference type="EMBL" id="QOHO01000027">
    <property type="protein sequence ID" value="RFZ79097.1"/>
    <property type="molecule type" value="Genomic_DNA"/>
</dbReference>
<dbReference type="InterPro" id="IPR009061">
    <property type="entry name" value="DNA-bd_dom_put_sf"/>
</dbReference>
<organism evidence="7 8">
    <name type="scientific">Lacrimispora amygdalina</name>
    <dbReference type="NCBI Taxonomy" id="253257"/>
    <lineage>
        <taxon>Bacteria</taxon>
        <taxon>Bacillati</taxon>
        <taxon>Bacillota</taxon>
        <taxon>Clostridia</taxon>
        <taxon>Lachnospirales</taxon>
        <taxon>Lachnospiraceae</taxon>
        <taxon>Lacrimispora</taxon>
    </lineage>
</organism>
<name>A0A3E2NDJ7_9FIRM</name>
<dbReference type="SUPFAM" id="SSF46955">
    <property type="entry name" value="Putative DNA-binding domain"/>
    <property type="match status" value="1"/>
</dbReference>
<keyword evidence="9" id="KW-1185">Reference proteome</keyword>
<reference evidence="6 9" key="2">
    <citation type="journal article" date="2024" name="Int. J. Syst. Evol. Microbiol.">
        <title>Lacrimispora brassicae sp. nov. isolated from fermented cabbage, and proposal of Clostridium indicum Gundawar et al. 2019 and Clostridium methoxybenzovorans Mechichi et al. 1999 as heterotypic synonyms of Lacrimispora amygdalina (Parshina et al. 2003) Haas and Blanchard 2020 and Lacrimispora indolis (McClung and McCoy 1957) Haas and Blanchard 2020, respectively.</title>
        <authorList>
            <person name="Kobayashi H."/>
            <person name="Tanizawa Y."/>
            <person name="Sakamoto M."/>
            <person name="Ohkuma M."/>
            <person name="Tohno M."/>
        </authorList>
    </citation>
    <scope>NUCLEOTIDE SEQUENCE [LARGE SCALE GENOMIC DNA]</scope>
    <source>
        <strain evidence="6 9">DSM 12857</strain>
    </source>
</reference>
<keyword evidence="3" id="KW-0238">DNA-binding</keyword>
<keyword evidence="4" id="KW-0804">Transcription</keyword>
<accession>A0A3E2NDJ7</accession>
<dbReference type="EMBL" id="BRPJ01000073">
    <property type="protein sequence ID" value="GLB31423.1"/>
    <property type="molecule type" value="Genomic_DNA"/>
</dbReference>
<comment type="caution">
    <text evidence="7">The sequence shown here is derived from an EMBL/GenBank/DDBJ whole genome shotgun (WGS) entry which is preliminary data.</text>
</comment>
<dbReference type="Pfam" id="PF13411">
    <property type="entry name" value="MerR_1"/>
    <property type="match status" value="1"/>
</dbReference>
<dbReference type="OrthoDB" id="9811174at2"/>
<keyword evidence="1" id="KW-0678">Repressor</keyword>
<dbReference type="InterPro" id="IPR000551">
    <property type="entry name" value="MerR-type_HTH_dom"/>
</dbReference>
<dbReference type="AlphaFoldDB" id="A0A3E2NDJ7"/>
<evidence type="ECO:0000259" key="5">
    <source>
        <dbReference type="PROSITE" id="PS50937"/>
    </source>
</evidence>
<evidence type="ECO:0000256" key="2">
    <source>
        <dbReference type="ARBA" id="ARBA00023015"/>
    </source>
</evidence>
<protein>
    <submittedName>
        <fullName evidence="7">MerR family transcriptional regulator</fullName>
    </submittedName>
</protein>